<dbReference type="PATRIC" id="fig|1212489.4.peg.2210"/>
<evidence type="ECO:0000313" key="2">
    <source>
        <dbReference type="EMBL" id="KTC85765.1"/>
    </source>
</evidence>
<comment type="caution">
    <text evidence="2">The sequence shown here is derived from an EMBL/GenBank/DDBJ whole genome shotgun (WGS) entry which is preliminary data.</text>
</comment>
<name>A0A0W0SS22_9GAMM</name>
<accession>A0A0W0SS22</accession>
<evidence type="ECO:0000313" key="3">
    <source>
        <dbReference type="Proteomes" id="UP000054736"/>
    </source>
</evidence>
<dbReference type="AlphaFoldDB" id="A0A0W0SS22"/>
<evidence type="ECO:0000256" key="1">
    <source>
        <dbReference type="SAM" id="MobiDB-lite"/>
    </source>
</evidence>
<dbReference type="EMBL" id="LNXY01000027">
    <property type="protein sequence ID" value="KTC85765.1"/>
    <property type="molecule type" value="Genomic_DNA"/>
</dbReference>
<organism evidence="2 3">
    <name type="scientific">Legionella drozanskii LLAP-1</name>
    <dbReference type="NCBI Taxonomy" id="1212489"/>
    <lineage>
        <taxon>Bacteria</taxon>
        <taxon>Pseudomonadati</taxon>
        <taxon>Pseudomonadota</taxon>
        <taxon>Gammaproteobacteria</taxon>
        <taxon>Legionellales</taxon>
        <taxon>Legionellaceae</taxon>
        <taxon>Legionella</taxon>
    </lineage>
</organism>
<reference evidence="2 3" key="1">
    <citation type="submission" date="2015-11" db="EMBL/GenBank/DDBJ databases">
        <title>Genomic analysis of 38 Legionella species identifies large and diverse effector repertoires.</title>
        <authorList>
            <person name="Burstein D."/>
            <person name="Amaro F."/>
            <person name="Zusman T."/>
            <person name="Lifshitz Z."/>
            <person name="Cohen O."/>
            <person name="Gilbert J.A."/>
            <person name="Pupko T."/>
            <person name="Shuman H.A."/>
            <person name="Segal G."/>
        </authorList>
    </citation>
    <scope>NUCLEOTIDE SEQUENCE [LARGE SCALE GENOMIC DNA]</scope>
    <source>
        <strain evidence="2 3">ATCC 700990</strain>
    </source>
</reference>
<proteinExistence type="predicted"/>
<dbReference type="RefSeq" id="WP_058496372.1">
    <property type="nucleotide sequence ID" value="NZ_CAAAIU010000001.1"/>
</dbReference>
<sequence>MNRKKAIHSLVSQFEDYISHLPDKKLEELESTKFEISFIRVVGKEAGGAKRPEIKKTYGPPRRRL</sequence>
<keyword evidence="3" id="KW-1185">Reference proteome</keyword>
<feature type="compositionally biased region" description="Basic and acidic residues" evidence="1">
    <location>
        <begin position="47"/>
        <end position="56"/>
    </location>
</feature>
<protein>
    <submittedName>
        <fullName evidence="2">Uncharacterized protein</fullName>
    </submittedName>
</protein>
<dbReference type="Proteomes" id="UP000054736">
    <property type="component" value="Unassembled WGS sequence"/>
</dbReference>
<dbReference type="OrthoDB" id="5653869at2"/>
<gene>
    <name evidence="2" type="ORF">Ldro_2090</name>
</gene>
<feature type="region of interest" description="Disordered" evidence="1">
    <location>
        <begin position="45"/>
        <end position="65"/>
    </location>
</feature>